<keyword evidence="11" id="KW-0472">Membrane</keyword>
<dbReference type="Gene3D" id="3.20.19.10">
    <property type="entry name" value="Aconitase, domain 4"/>
    <property type="match status" value="1"/>
</dbReference>
<keyword evidence="11" id="KW-1133">Transmembrane helix</keyword>
<name>A0A5A7R757_STRAF</name>
<dbReference type="FunFam" id="3.20.19.10:FF:000001">
    <property type="entry name" value="Aconitate hydratase"/>
    <property type="match status" value="1"/>
</dbReference>
<reference evidence="15" key="1">
    <citation type="journal article" date="2019" name="Curr. Biol.">
        <title>Genome Sequence of Striga asiatica Provides Insight into the Evolution of Plant Parasitism.</title>
        <authorList>
            <person name="Yoshida S."/>
            <person name="Kim S."/>
            <person name="Wafula E.K."/>
            <person name="Tanskanen J."/>
            <person name="Kim Y.M."/>
            <person name="Honaas L."/>
            <person name="Yang Z."/>
            <person name="Spallek T."/>
            <person name="Conn C.E."/>
            <person name="Ichihashi Y."/>
            <person name="Cheong K."/>
            <person name="Cui S."/>
            <person name="Der J.P."/>
            <person name="Gundlach H."/>
            <person name="Jiao Y."/>
            <person name="Hori C."/>
            <person name="Ishida J.K."/>
            <person name="Kasahara H."/>
            <person name="Kiba T."/>
            <person name="Kim M.S."/>
            <person name="Koo N."/>
            <person name="Laohavisit A."/>
            <person name="Lee Y.H."/>
            <person name="Lumba S."/>
            <person name="McCourt P."/>
            <person name="Mortimer J.C."/>
            <person name="Mutuku J.M."/>
            <person name="Nomura T."/>
            <person name="Sasaki-Sekimoto Y."/>
            <person name="Seto Y."/>
            <person name="Wang Y."/>
            <person name="Wakatake T."/>
            <person name="Sakakibara H."/>
            <person name="Demura T."/>
            <person name="Yamaguchi S."/>
            <person name="Yoneyama K."/>
            <person name="Manabe R.I."/>
            <person name="Nelson D.C."/>
            <person name="Schulman A.H."/>
            <person name="Timko M.P."/>
            <person name="dePamphilis C.W."/>
            <person name="Choi D."/>
            <person name="Shirasu K."/>
        </authorList>
    </citation>
    <scope>NUCLEOTIDE SEQUENCE [LARGE SCALE GENOMIC DNA]</scope>
    <source>
        <strain evidence="15">cv. UVA1</strain>
    </source>
</reference>
<dbReference type="Pfam" id="PF00694">
    <property type="entry name" value="Aconitase_C"/>
    <property type="match status" value="1"/>
</dbReference>
<dbReference type="AlphaFoldDB" id="A0A5A7R757"/>
<evidence type="ECO:0000256" key="4">
    <source>
        <dbReference type="ARBA" id="ARBA00022485"/>
    </source>
</evidence>
<keyword evidence="15" id="KW-1185">Reference proteome</keyword>
<dbReference type="Gene3D" id="3.30.499.10">
    <property type="entry name" value="Aconitase, domain 3"/>
    <property type="match status" value="2"/>
</dbReference>
<dbReference type="GO" id="GO:0046872">
    <property type="term" value="F:metal ion binding"/>
    <property type="evidence" value="ECO:0007669"/>
    <property type="project" value="UniProtKB-KW"/>
</dbReference>
<organism evidence="14 15">
    <name type="scientific">Striga asiatica</name>
    <name type="common">Asiatic witchweed</name>
    <name type="synonym">Buchnera asiatica</name>
    <dbReference type="NCBI Taxonomy" id="4170"/>
    <lineage>
        <taxon>Eukaryota</taxon>
        <taxon>Viridiplantae</taxon>
        <taxon>Streptophyta</taxon>
        <taxon>Embryophyta</taxon>
        <taxon>Tracheophyta</taxon>
        <taxon>Spermatophyta</taxon>
        <taxon>Magnoliopsida</taxon>
        <taxon>eudicotyledons</taxon>
        <taxon>Gunneridae</taxon>
        <taxon>Pentapetalae</taxon>
        <taxon>asterids</taxon>
        <taxon>lamiids</taxon>
        <taxon>Lamiales</taxon>
        <taxon>Orobanchaceae</taxon>
        <taxon>Buchnereae</taxon>
        <taxon>Striga</taxon>
    </lineage>
</organism>
<protein>
    <recommendedName>
        <fullName evidence="3">aconitate hydratase</fullName>
        <ecNumber evidence="3">4.2.1.3</ecNumber>
    </recommendedName>
</protein>
<feature type="transmembrane region" description="Helical" evidence="11">
    <location>
        <begin position="57"/>
        <end position="79"/>
    </location>
</feature>
<dbReference type="InterPro" id="IPR044137">
    <property type="entry name" value="AcnA_IRP_Swivel"/>
</dbReference>
<evidence type="ECO:0000313" key="14">
    <source>
        <dbReference type="EMBL" id="GER53238.1"/>
    </source>
</evidence>
<dbReference type="GO" id="GO:0043436">
    <property type="term" value="P:oxoacid metabolic process"/>
    <property type="evidence" value="ECO:0007669"/>
    <property type="project" value="UniProtKB-ARBA"/>
</dbReference>
<comment type="similarity">
    <text evidence="2">Belongs to the aconitase/IPM isomerase family.</text>
</comment>
<feature type="domain" description="Aconitase A/isopropylmalate dehydratase small subunit swivel" evidence="13">
    <location>
        <begin position="1064"/>
        <end position="1191"/>
    </location>
</feature>
<comment type="cofactor">
    <cofactor evidence="1">
        <name>[4Fe-4S] cluster</name>
        <dbReference type="ChEBI" id="CHEBI:49883"/>
    </cofactor>
</comment>
<evidence type="ECO:0000256" key="6">
    <source>
        <dbReference type="ARBA" id="ARBA00023004"/>
    </source>
</evidence>
<evidence type="ECO:0000256" key="11">
    <source>
        <dbReference type="SAM" id="Phobius"/>
    </source>
</evidence>
<dbReference type="InterPro" id="IPR001030">
    <property type="entry name" value="Acoase/IPM_deHydtase_lsu_aba"/>
</dbReference>
<evidence type="ECO:0000256" key="10">
    <source>
        <dbReference type="SAM" id="MobiDB-lite"/>
    </source>
</evidence>
<dbReference type="PROSITE" id="PS01244">
    <property type="entry name" value="ACONITASE_2"/>
    <property type="match status" value="1"/>
</dbReference>
<dbReference type="InterPro" id="IPR018136">
    <property type="entry name" value="Aconitase_4Fe-4S_BS"/>
</dbReference>
<evidence type="ECO:0000256" key="9">
    <source>
        <dbReference type="ARBA" id="ARBA00023501"/>
    </source>
</evidence>
<evidence type="ECO:0000256" key="8">
    <source>
        <dbReference type="ARBA" id="ARBA00023239"/>
    </source>
</evidence>
<dbReference type="InterPro" id="IPR036008">
    <property type="entry name" value="Aconitase_4Fe-4S_dom"/>
</dbReference>
<dbReference type="Pfam" id="PF00330">
    <property type="entry name" value="Aconitase"/>
    <property type="match status" value="2"/>
</dbReference>
<comment type="catalytic activity">
    <reaction evidence="9">
        <text>citrate = D-threo-isocitrate</text>
        <dbReference type="Rhea" id="RHEA:10336"/>
        <dbReference type="ChEBI" id="CHEBI:15562"/>
        <dbReference type="ChEBI" id="CHEBI:16947"/>
        <dbReference type="EC" id="4.2.1.3"/>
    </reaction>
</comment>
<keyword evidence="4" id="KW-0004">4Fe-4S</keyword>
<evidence type="ECO:0000259" key="12">
    <source>
        <dbReference type="Pfam" id="PF00330"/>
    </source>
</evidence>
<dbReference type="GO" id="GO:0051539">
    <property type="term" value="F:4 iron, 4 sulfur cluster binding"/>
    <property type="evidence" value="ECO:0007669"/>
    <property type="project" value="UniProtKB-KW"/>
</dbReference>
<dbReference type="InterPro" id="IPR015931">
    <property type="entry name" value="Acnase/IPM_dHydase_lsu_aba_1/3"/>
</dbReference>
<evidence type="ECO:0000256" key="2">
    <source>
        <dbReference type="ARBA" id="ARBA00007185"/>
    </source>
</evidence>
<evidence type="ECO:0000256" key="7">
    <source>
        <dbReference type="ARBA" id="ARBA00023014"/>
    </source>
</evidence>
<keyword evidence="8" id="KW-0456">Lyase</keyword>
<dbReference type="PROSITE" id="PS00450">
    <property type="entry name" value="ACONITASE_1"/>
    <property type="match status" value="1"/>
</dbReference>
<keyword evidence="5" id="KW-0479">Metal-binding</keyword>
<keyword evidence="7" id="KW-0411">Iron-sulfur</keyword>
<dbReference type="SUPFAM" id="SSF53732">
    <property type="entry name" value="Aconitase iron-sulfur domain"/>
    <property type="match status" value="2"/>
</dbReference>
<comment type="caution">
    <text evidence="14">The sequence shown here is derived from an EMBL/GenBank/DDBJ whole genome shotgun (WGS) entry which is preliminary data.</text>
</comment>
<sequence length="1265" mass="138651">MNLAWTTIDNALRSLKDIISEPVVPVQNCAGNWRASSSPDQLSLLTVLMDEEEEVELVVVIEVVVTVIKIFLFFVQVYIQKFRPRGRKRTRASLDMEDRFMDVMESFCANMDSQLAELVKRIGFRYDAKQKTKAIYEEISGMHFLSAEDKVRVCMYFCKNVEVMNLFSSISSENKTVMGLHVLVAIDCEIAMYITSGTSALLRSASSHSSSSSRAGKRLFSSLCGKPAPPSPSTAGAGGLSRSVGRQQQHRYLSCLTLARWSHGVDWKSPSSLAAQIRIASGCSDNLLSRKIATMASENTFKEIFTILPKPGGGEFGKFYSLPALKDPRIDKLPYSIRILLESAIRNCDGFQVKKDDVEKIIDWEKSAPKQVEIPFKPARVLLQDFTGVPAVVDLACMRDAMNKLGSDSNKINPLVPVDLVIDHSVQVDVARSDNAVQANMELEFQRNKERFAFLKWGSNAFRNMLVVPPGSGIVHQVLEHKNNRINLISAHEIVWYAPVLSIGGATGFWPASISRHTPLITLVNLEYLGRVVFNTDGILYPDSVVGTDSHTTMIDGLGVAGWGVGGIEAEAAMLGQPMSMVLPGVVGFKLSGKLRDGVTATDLVLTVTQMLRKHGVVGKFVEFYGGGVGEISLADRATIANMSPEYGATMGFFPVDHVTLQYLKLTGRSDETVAMIEAYLRANNMFVDYSEGFAVPKEAQEKVGKFSFHGQPAELKHGSVVIAAITSCTNTSNPSVMLGAGLVAKKACELGLKVKPWIKTSLAPGSGVVTKYLQKSGLQKYLNEQGFHIVGYGCTTCIGNSGDLDESVGAAITENDIVAAAVLSGNRNFEGRVHPLTRANYLASPPLVVAYALAGTIHSLFLEFRGASFHFVQLRLYLSVELLRTFRISLFGCSYPSIPTVKTISPKRARSLASNKQTRNKGRELTKKGKEAKGHVDIDFEKEPIGVGKDGKDVYFSDIWPSTEEVAQVVQSSVLPDMFKSTYEAITKGNPMWNQLSVPTAQLYSWDPNSTYIHEPPYFKNMTMDPPGPHGVKDAYCLLNFGDSITTDHISPAGSIQKDSPAAKYLIDRGVDRKDFNSYGSRRGNDEIMARGTFANIRLVNKLLNGEVGPKTVHVPTGEKLYVFDAAMKYKSEGQDTIILAGAEYGSGSSRDWAAKGPMLLGVKAVIAKSFERIHRSNLVGMGIIPLCFKSGEDADTLGLTGLERFSIDLPSNISEIRPGQDVTVCTDTGKEFTCTVRFDTEVELEYFNHGGILPYVIRQLTKH</sequence>
<dbReference type="CDD" id="cd01586">
    <property type="entry name" value="AcnA_IRP"/>
    <property type="match status" value="1"/>
</dbReference>
<dbReference type="Gene3D" id="6.10.190.10">
    <property type="match status" value="1"/>
</dbReference>
<evidence type="ECO:0000259" key="13">
    <source>
        <dbReference type="Pfam" id="PF00694"/>
    </source>
</evidence>
<dbReference type="SUPFAM" id="SSF52016">
    <property type="entry name" value="LeuD/IlvD-like"/>
    <property type="match status" value="1"/>
</dbReference>
<dbReference type="PANTHER" id="PTHR11670">
    <property type="entry name" value="ACONITASE/IRON-RESPONSIVE ELEMENT FAMILY MEMBER"/>
    <property type="match status" value="1"/>
</dbReference>
<gene>
    <name evidence="14" type="ORF">STAS_30743</name>
</gene>
<dbReference type="CDD" id="cd01580">
    <property type="entry name" value="AcnA_IRP_Swivel"/>
    <property type="match status" value="1"/>
</dbReference>
<dbReference type="InterPro" id="IPR000573">
    <property type="entry name" value="AconitaseA/IPMdHydase_ssu_swvl"/>
</dbReference>
<dbReference type="PRINTS" id="PR00415">
    <property type="entry name" value="ACONITASE"/>
</dbReference>
<feature type="region of interest" description="Disordered" evidence="10">
    <location>
        <begin position="911"/>
        <end position="930"/>
    </location>
</feature>
<evidence type="ECO:0000313" key="15">
    <source>
        <dbReference type="Proteomes" id="UP000325081"/>
    </source>
</evidence>
<dbReference type="Proteomes" id="UP000325081">
    <property type="component" value="Unassembled WGS sequence"/>
</dbReference>
<dbReference type="FunFam" id="3.30.499.10:FF:000005">
    <property type="entry name" value="cytoplasmic aconitate hydratase"/>
    <property type="match status" value="1"/>
</dbReference>
<dbReference type="EC" id="4.2.1.3" evidence="3"/>
<keyword evidence="6" id="KW-0408">Iron</keyword>
<dbReference type="GO" id="GO:0003994">
    <property type="term" value="F:aconitate hydratase activity"/>
    <property type="evidence" value="ECO:0007669"/>
    <property type="project" value="UniProtKB-EC"/>
</dbReference>
<dbReference type="InterPro" id="IPR006249">
    <property type="entry name" value="Aconitase/IRP2"/>
</dbReference>
<proteinExistence type="inferred from homology"/>
<dbReference type="EMBL" id="BKCP01010515">
    <property type="protein sequence ID" value="GER53238.1"/>
    <property type="molecule type" value="Genomic_DNA"/>
</dbReference>
<feature type="domain" description="Aconitase/3-isopropylmalate dehydratase large subunit alpha/beta/alpha" evidence="12">
    <location>
        <begin position="359"/>
        <end position="689"/>
    </location>
</feature>
<evidence type="ECO:0000256" key="3">
    <source>
        <dbReference type="ARBA" id="ARBA00012926"/>
    </source>
</evidence>
<dbReference type="OrthoDB" id="2224430at2759"/>
<accession>A0A5A7R757</accession>
<evidence type="ECO:0000256" key="1">
    <source>
        <dbReference type="ARBA" id="ARBA00001966"/>
    </source>
</evidence>
<evidence type="ECO:0000256" key="5">
    <source>
        <dbReference type="ARBA" id="ARBA00022723"/>
    </source>
</evidence>
<dbReference type="InterPro" id="IPR015928">
    <property type="entry name" value="Aconitase/3IPM_dehydase_swvl"/>
</dbReference>
<feature type="domain" description="Aconitase/3-isopropylmalate dehydratase large subunit alpha/beta/alpha" evidence="12">
    <location>
        <begin position="707"/>
        <end position="856"/>
    </location>
</feature>
<keyword evidence="11" id="KW-0812">Transmembrane</keyword>